<proteinExistence type="predicted"/>
<gene>
    <name evidence="1" type="ORF">KUCAC02_019949</name>
</gene>
<comment type="caution">
    <text evidence="1">The sequence shown here is derived from an EMBL/GenBank/DDBJ whole genome shotgun (WGS) entry which is preliminary data.</text>
</comment>
<accession>A0ACB9VRA1</accession>
<evidence type="ECO:0000313" key="2">
    <source>
        <dbReference type="Proteomes" id="UP001057452"/>
    </source>
</evidence>
<dbReference type="EMBL" id="CM043808">
    <property type="protein sequence ID" value="KAI4802091.1"/>
    <property type="molecule type" value="Genomic_DNA"/>
</dbReference>
<sequence>MDLSRRGEGPGRRMKVALVSEVGLMSEGVGSMKRRMKVVLEMERREEGLREVVGGGQENTGLLLLPLRQRSASCSHLPVRALLWAANQNDGQRLPDGGED</sequence>
<evidence type="ECO:0000313" key="1">
    <source>
        <dbReference type="EMBL" id="KAI4802091.1"/>
    </source>
</evidence>
<protein>
    <submittedName>
        <fullName evidence="1">Uncharacterized protein</fullName>
    </submittedName>
</protein>
<dbReference type="Proteomes" id="UP001057452">
    <property type="component" value="Chromosome 24"/>
</dbReference>
<keyword evidence="2" id="KW-1185">Reference proteome</keyword>
<reference evidence="1" key="1">
    <citation type="submission" date="2022-05" db="EMBL/GenBank/DDBJ databases">
        <title>Chromosome-level genome of Chaenocephalus aceratus.</title>
        <authorList>
            <person name="Park H."/>
        </authorList>
    </citation>
    <scope>NUCLEOTIDE SEQUENCE</scope>
    <source>
        <strain evidence="1">KU_202001</strain>
    </source>
</reference>
<organism evidence="1 2">
    <name type="scientific">Chaenocephalus aceratus</name>
    <name type="common">Blackfin icefish</name>
    <name type="synonym">Chaenichthys aceratus</name>
    <dbReference type="NCBI Taxonomy" id="36190"/>
    <lineage>
        <taxon>Eukaryota</taxon>
        <taxon>Metazoa</taxon>
        <taxon>Chordata</taxon>
        <taxon>Craniata</taxon>
        <taxon>Vertebrata</taxon>
        <taxon>Euteleostomi</taxon>
        <taxon>Actinopterygii</taxon>
        <taxon>Neopterygii</taxon>
        <taxon>Teleostei</taxon>
        <taxon>Neoteleostei</taxon>
        <taxon>Acanthomorphata</taxon>
        <taxon>Eupercaria</taxon>
        <taxon>Perciformes</taxon>
        <taxon>Notothenioidei</taxon>
        <taxon>Channichthyidae</taxon>
        <taxon>Chaenocephalus</taxon>
    </lineage>
</organism>
<name>A0ACB9VRA1_CHAAC</name>